<evidence type="ECO:0000313" key="1">
    <source>
        <dbReference type="EMBL" id="MBM7556316.1"/>
    </source>
</evidence>
<proteinExistence type="predicted"/>
<accession>A0A938XU16</accession>
<organism evidence="1 2">
    <name type="scientific">Halanaerobacter jeridensis</name>
    <dbReference type="NCBI Taxonomy" id="706427"/>
    <lineage>
        <taxon>Bacteria</taxon>
        <taxon>Bacillati</taxon>
        <taxon>Bacillota</taxon>
        <taxon>Clostridia</taxon>
        <taxon>Halanaerobiales</taxon>
        <taxon>Halobacteroidaceae</taxon>
        <taxon>Halanaerobacter</taxon>
    </lineage>
</organism>
<protein>
    <submittedName>
        <fullName evidence="1">Uncharacterized protein</fullName>
    </submittedName>
</protein>
<dbReference type="EMBL" id="JAFBDQ010000005">
    <property type="protein sequence ID" value="MBM7556316.1"/>
    <property type="molecule type" value="Genomic_DNA"/>
</dbReference>
<name>A0A938XU16_9FIRM</name>
<evidence type="ECO:0000313" key="2">
    <source>
        <dbReference type="Proteomes" id="UP000774000"/>
    </source>
</evidence>
<dbReference type="AlphaFoldDB" id="A0A938XU16"/>
<sequence>MLNKNKILLLGLMLIIAILLLGMSNTPPEKEIIKTRQELAGKELKLEMLEFQEGEPILNFVFAQNFAEFD</sequence>
<dbReference type="Proteomes" id="UP000774000">
    <property type="component" value="Unassembled WGS sequence"/>
</dbReference>
<comment type="caution">
    <text evidence="1">The sequence shown here is derived from an EMBL/GenBank/DDBJ whole genome shotgun (WGS) entry which is preliminary data.</text>
</comment>
<dbReference type="RefSeq" id="WP_204701105.1">
    <property type="nucleotide sequence ID" value="NZ_JAFBDQ010000005.1"/>
</dbReference>
<reference evidence="1" key="1">
    <citation type="submission" date="2021-01" db="EMBL/GenBank/DDBJ databases">
        <title>Genomic Encyclopedia of Type Strains, Phase IV (KMG-IV): sequencing the most valuable type-strain genomes for metagenomic binning, comparative biology and taxonomic classification.</title>
        <authorList>
            <person name="Goeker M."/>
        </authorList>
    </citation>
    <scope>NUCLEOTIDE SEQUENCE</scope>
    <source>
        <strain evidence="1">DSM 23230</strain>
    </source>
</reference>
<keyword evidence="2" id="KW-1185">Reference proteome</keyword>
<gene>
    <name evidence="1" type="ORF">JOC47_001159</name>
</gene>